<name>A0A520MR98_9GAMM</name>
<organism evidence="2 3">
    <name type="scientific">SAR86 cluster bacterium</name>
    <dbReference type="NCBI Taxonomy" id="2030880"/>
    <lineage>
        <taxon>Bacteria</taxon>
        <taxon>Pseudomonadati</taxon>
        <taxon>Pseudomonadota</taxon>
        <taxon>Gammaproteobacteria</taxon>
        <taxon>SAR86 cluster</taxon>
    </lineage>
</organism>
<evidence type="ECO:0000313" key="3">
    <source>
        <dbReference type="Proteomes" id="UP000320146"/>
    </source>
</evidence>
<comment type="caution">
    <text evidence="2">The sequence shown here is derived from an EMBL/GenBank/DDBJ whole genome shotgun (WGS) entry which is preliminary data.</text>
</comment>
<feature type="transmembrane region" description="Helical" evidence="1">
    <location>
        <begin position="38"/>
        <end position="58"/>
    </location>
</feature>
<evidence type="ECO:0000313" key="2">
    <source>
        <dbReference type="EMBL" id="RZO23739.1"/>
    </source>
</evidence>
<feature type="transmembrane region" description="Helical" evidence="1">
    <location>
        <begin position="117"/>
        <end position="135"/>
    </location>
</feature>
<keyword evidence="1" id="KW-1133">Transmembrane helix</keyword>
<keyword evidence="1" id="KW-0812">Transmembrane</keyword>
<feature type="transmembrane region" description="Helical" evidence="1">
    <location>
        <begin position="7"/>
        <end position="26"/>
    </location>
</feature>
<dbReference type="EMBL" id="SHBL01000028">
    <property type="protein sequence ID" value="RZO23739.1"/>
    <property type="molecule type" value="Genomic_DNA"/>
</dbReference>
<gene>
    <name evidence="2" type="ORF">EVA99_03395</name>
</gene>
<reference evidence="2 3" key="1">
    <citation type="submission" date="2019-02" db="EMBL/GenBank/DDBJ databases">
        <title>Prokaryotic population dynamics and viral predation in marine succession experiment using metagenomics: the confinement effect.</title>
        <authorList>
            <person name="Haro-Moreno J.M."/>
            <person name="Rodriguez-Valera F."/>
            <person name="Lopez-Perez M."/>
        </authorList>
    </citation>
    <scope>NUCLEOTIDE SEQUENCE [LARGE SCALE GENOMIC DNA]</scope>
    <source>
        <strain evidence="2">MED-G166</strain>
    </source>
</reference>
<sequence length="141" mass="16071">MTFFLRAILLFICGIVQIFFAAHLLFDWSILELPSDLMFIPGIFVLITSAILSIDYYLGKKETSKALYDEYIADRYYKLGAAGFSIFGLGIFSLFAIQDFSNWNLQAANEFILNLSSFLWFVFGALIVIFSYGDYRESVDG</sequence>
<feature type="transmembrane region" description="Helical" evidence="1">
    <location>
        <begin position="79"/>
        <end position="97"/>
    </location>
</feature>
<dbReference type="Proteomes" id="UP000320146">
    <property type="component" value="Unassembled WGS sequence"/>
</dbReference>
<accession>A0A520MR98</accession>
<keyword evidence="1" id="KW-0472">Membrane</keyword>
<protein>
    <submittedName>
        <fullName evidence="2">Uncharacterized protein</fullName>
    </submittedName>
</protein>
<dbReference type="AlphaFoldDB" id="A0A520MR98"/>
<evidence type="ECO:0000256" key="1">
    <source>
        <dbReference type="SAM" id="Phobius"/>
    </source>
</evidence>
<proteinExistence type="predicted"/>